<protein>
    <submittedName>
        <fullName evidence="3">Uncharacterized protein</fullName>
    </submittedName>
</protein>
<organism evidence="3 4">
    <name type="scientific">Tenacibaculum polynesiense</name>
    <dbReference type="NCBI Taxonomy" id="3137857"/>
    <lineage>
        <taxon>Bacteria</taxon>
        <taxon>Pseudomonadati</taxon>
        <taxon>Bacteroidota</taxon>
        <taxon>Flavobacteriia</taxon>
        <taxon>Flavobacteriales</taxon>
        <taxon>Flavobacteriaceae</taxon>
        <taxon>Tenacibaculum</taxon>
    </lineage>
</organism>
<evidence type="ECO:0000313" key="4">
    <source>
        <dbReference type="Proteomes" id="UP001497527"/>
    </source>
</evidence>
<dbReference type="EMBL" id="CAXJIO010000011">
    <property type="protein sequence ID" value="CAL2102357.1"/>
    <property type="molecule type" value="Genomic_DNA"/>
</dbReference>
<dbReference type="Proteomes" id="UP001497527">
    <property type="component" value="Unassembled WGS sequence"/>
</dbReference>
<accession>A0ABP1EY03</accession>
<keyword evidence="4" id="KW-1185">Reference proteome</keyword>
<feature type="transmembrane region" description="Helical" evidence="2">
    <location>
        <begin position="7"/>
        <end position="28"/>
    </location>
</feature>
<name>A0ABP1EY03_9FLAO</name>
<feature type="coiled-coil region" evidence="1">
    <location>
        <begin position="112"/>
        <end position="167"/>
    </location>
</feature>
<evidence type="ECO:0000313" key="3">
    <source>
        <dbReference type="EMBL" id="CAL2102357.1"/>
    </source>
</evidence>
<keyword evidence="1" id="KW-0175">Coiled coil</keyword>
<sequence>MNKEAKRYYYGLIIFLLFLIGAIGILSYQNARDYSRLKGVFDEEKKELEKSLGNVIEDYESALTSNRHLSYKINEELEKLILLRDSVSNLKETNYGLMKHFRNRIYELEKTNKELFVQIDSLYAENNVLNEENLGVKKILNEKENQNSLLKRKNRYLRATKEDLEKKIASAVVIETTPIKAEAMKKKNSGRHVSTSRSYRTDAFRISFDLLENKIVDPGLVPVFVQVLDENNTIISKKGKTAVKGGKKVPYSDAFLAEYHNKEINVISFISVEREMIKKGVYTIKVFVNEMYSGETKLKLK</sequence>
<keyword evidence="2" id="KW-0472">Membrane</keyword>
<gene>
    <name evidence="3" type="ORF">T190423A01A_20108</name>
</gene>
<keyword evidence="2" id="KW-0812">Transmembrane</keyword>
<evidence type="ECO:0000256" key="1">
    <source>
        <dbReference type="SAM" id="Coils"/>
    </source>
</evidence>
<dbReference type="RefSeq" id="WP_348715559.1">
    <property type="nucleotide sequence ID" value="NZ_CAXJIO010000011.1"/>
</dbReference>
<keyword evidence="2" id="KW-1133">Transmembrane helix</keyword>
<proteinExistence type="predicted"/>
<comment type="caution">
    <text evidence="3">The sequence shown here is derived from an EMBL/GenBank/DDBJ whole genome shotgun (WGS) entry which is preliminary data.</text>
</comment>
<reference evidence="3 4" key="1">
    <citation type="submission" date="2024-05" db="EMBL/GenBank/DDBJ databases">
        <authorList>
            <person name="Duchaud E."/>
        </authorList>
    </citation>
    <scope>NUCLEOTIDE SEQUENCE [LARGE SCALE GENOMIC DNA]</scope>
    <source>
        <strain evidence="3">Ena-SAMPLE-TAB-13-05-2024-13:56:06:370-140308</strain>
    </source>
</reference>
<evidence type="ECO:0000256" key="2">
    <source>
        <dbReference type="SAM" id="Phobius"/>
    </source>
</evidence>